<evidence type="ECO:0000313" key="7">
    <source>
        <dbReference type="EMBL" id="VAW82555.1"/>
    </source>
</evidence>
<dbReference type="Pfam" id="PF16889">
    <property type="entry name" value="Hepar_II_III_N"/>
    <property type="match status" value="1"/>
</dbReference>
<evidence type="ECO:0000256" key="2">
    <source>
        <dbReference type="ARBA" id="ARBA00022729"/>
    </source>
</evidence>
<evidence type="ECO:0000256" key="3">
    <source>
        <dbReference type="ARBA" id="ARBA00022764"/>
    </source>
</evidence>
<dbReference type="GO" id="GO:0016829">
    <property type="term" value="F:lyase activity"/>
    <property type="evidence" value="ECO:0007669"/>
    <property type="project" value="UniProtKB-KW"/>
</dbReference>
<protein>
    <submittedName>
        <fullName evidence="7">Phosphopantothenoylcysteine synthetase/decarboxylase</fullName>
    </submittedName>
</protein>
<evidence type="ECO:0000256" key="1">
    <source>
        <dbReference type="ARBA" id="ARBA00004418"/>
    </source>
</evidence>
<feature type="domain" description="Heparin-sulfate lyase N-terminal" evidence="6">
    <location>
        <begin position="110"/>
        <end position="288"/>
    </location>
</feature>
<keyword evidence="4" id="KW-0456">Lyase</keyword>
<dbReference type="PANTHER" id="PTHR39210">
    <property type="entry name" value="HEPARIN-SULFATE LYASE"/>
    <property type="match status" value="1"/>
</dbReference>
<reference evidence="7" key="1">
    <citation type="submission" date="2018-06" db="EMBL/GenBank/DDBJ databases">
        <authorList>
            <person name="Zhirakovskaya E."/>
        </authorList>
    </citation>
    <scope>NUCLEOTIDE SEQUENCE</scope>
</reference>
<proteinExistence type="predicted"/>
<dbReference type="SUPFAM" id="SSF48230">
    <property type="entry name" value="Chondroitin AC/alginate lyase"/>
    <property type="match status" value="1"/>
</dbReference>
<keyword evidence="2" id="KW-0732">Signal</keyword>
<dbReference type="InterPro" id="IPR012480">
    <property type="entry name" value="Hepar_II_III_C"/>
</dbReference>
<evidence type="ECO:0000256" key="4">
    <source>
        <dbReference type="ARBA" id="ARBA00023239"/>
    </source>
</evidence>
<keyword evidence="3" id="KW-0574">Periplasm</keyword>
<dbReference type="Pfam" id="PF07940">
    <property type="entry name" value="Hepar_II_III_C"/>
    <property type="match status" value="1"/>
</dbReference>
<dbReference type="PANTHER" id="PTHR39210:SF1">
    <property type="entry name" value="HEPARIN-SULFATE LYASE"/>
    <property type="match status" value="1"/>
</dbReference>
<dbReference type="AlphaFoldDB" id="A0A3B0YNQ9"/>
<dbReference type="GO" id="GO:0042597">
    <property type="term" value="C:periplasmic space"/>
    <property type="evidence" value="ECO:0007669"/>
    <property type="project" value="UniProtKB-SubCell"/>
</dbReference>
<evidence type="ECO:0000259" key="5">
    <source>
        <dbReference type="Pfam" id="PF07940"/>
    </source>
</evidence>
<sequence length="550" mass="62785">MKALLCKGLMYWHTLKYLKPVQIVGRFRKVFKRARVDLSPTNGRRAIVGEWFQPAQRSQRMRGERTFCFLNETHEIKDKADWNNIHWPKLWLYNLHYFDDLASHAAAQRKTWHCALIDSWIQENPAGNGNGWEPYPSSLRIVNWIKWALAGNVMEQHWLQSLAVQARFLQQNIEYHLLGNHLFANAKALMFAGLFLKDDASQVWYETGVNILKRELPEQVLKDGGNFELSPMYHQIFLEDLLDLFNIHEVFNRRQVEGVVAIIPDMFYWLQTMCHPDNKISFFNDSAFDVTPSVQELEEYGTRLGFDISNRKGDNDPALIVFADSGYTRVQKGEAFALIDRAAVGPDYLPGHAHADTLSFELSLFGQRFIVNSGTSVYGGGADRMNQRGTAAHSTIVIDEANSSEVWSGFRVARRARVLGCTEFQTKDLIKLVACHDGYNRLPGRPMHCREWLFGKDSLLIIDCIKGRGVHLIKSILPLHPNVKVSSVTNNSVVLGVHEQQVLLSVEGEGRLEISQSEYHPEFGISVANKKLVFNCKDSLPVEIKTRISW</sequence>
<gene>
    <name evidence="7" type="ORF">MNBD_GAMMA12-1632</name>
</gene>
<accession>A0A3B0YNQ9</accession>
<dbReference type="Gene3D" id="1.50.10.100">
    <property type="entry name" value="Chondroitin AC/alginate lyase"/>
    <property type="match status" value="1"/>
</dbReference>
<dbReference type="InterPro" id="IPR031680">
    <property type="entry name" value="Hepar_II_III_N"/>
</dbReference>
<evidence type="ECO:0000259" key="6">
    <source>
        <dbReference type="Pfam" id="PF16889"/>
    </source>
</evidence>
<feature type="domain" description="Heparinase II/III-like C-terminal" evidence="5">
    <location>
        <begin position="317"/>
        <end position="538"/>
    </location>
</feature>
<dbReference type="Gene3D" id="2.70.98.70">
    <property type="match status" value="1"/>
</dbReference>
<dbReference type="EMBL" id="UOFL01000249">
    <property type="protein sequence ID" value="VAW82555.1"/>
    <property type="molecule type" value="Genomic_DNA"/>
</dbReference>
<organism evidence="7">
    <name type="scientific">hydrothermal vent metagenome</name>
    <dbReference type="NCBI Taxonomy" id="652676"/>
    <lineage>
        <taxon>unclassified sequences</taxon>
        <taxon>metagenomes</taxon>
        <taxon>ecological metagenomes</taxon>
    </lineage>
</organism>
<dbReference type="InterPro" id="IPR008929">
    <property type="entry name" value="Chondroitin_lyas"/>
</dbReference>
<comment type="subcellular location">
    <subcellularLocation>
        <location evidence="1">Periplasm</location>
    </subcellularLocation>
</comment>
<name>A0A3B0YNQ9_9ZZZZ</name>